<accession>A0A553WK33</accession>
<sequence length="156" mass="17311">MPNQFISTEMRRYFIRSAAFVAMTTLSACTEDPLTCAEKYSHEFVGVAFLIGNEQLLFEGSDDCSVLVTIPQNDAQRLIDAAATSDYEGPIKPVNLSIRGKLKLERDSKGWVRIFHTEAINNIDVSVSKRDAQAASIIAFGSRDPNYSRDDVSMLP</sequence>
<dbReference type="EMBL" id="VKKU01000001">
    <property type="protein sequence ID" value="TSB05075.1"/>
    <property type="molecule type" value="Genomic_DNA"/>
</dbReference>
<reference evidence="1 2" key="1">
    <citation type="submission" date="2019-07" db="EMBL/GenBank/DDBJ databases">
        <authorList>
            <person name="Park M."/>
        </authorList>
    </citation>
    <scope>NUCLEOTIDE SEQUENCE [LARGE SCALE GENOMIC DNA]</scope>
    <source>
        <strain evidence="1 2">KCTC32445</strain>
    </source>
</reference>
<dbReference type="AlphaFoldDB" id="A0A553WK33"/>
<name>A0A553WK33_9SPHN</name>
<dbReference type="Proteomes" id="UP000320160">
    <property type="component" value="Unassembled WGS sequence"/>
</dbReference>
<organism evidence="1 2">
    <name type="scientific">Sphingorhabdus contaminans</name>
    <dbReference type="NCBI Taxonomy" id="1343899"/>
    <lineage>
        <taxon>Bacteria</taxon>
        <taxon>Pseudomonadati</taxon>
        <taxon>Pseudomonadota</taxon>
        <taxon>Alphaproteobacteria</taxon>
        <taxon>Sphingomonadales</taxon>
        <taxon>Sphingomonadaceae</taxon>
        <taxon>Sphingorhabdus</taxon>
    </lineage>
</organism>
<dbReference type="RefSeq" id="WP_143775991.1">
    <property type="nucleotide sequence ID" value="NZ_VKKU01000001.1"/>
</dbReference>
<evidence type="ECO:0000313" key="1">
    <source>
        <dbReference type="EMBL" id="TSB05075.1"/>
    </source>
</evidence>
<proteinExistence type="predicted"/>
<comment type="caution">
    <text evidence="1">The sequence shown here is derived from an EMBL/GenBank/DDBJ whole genome shotgun (WGS) entry which is preliminary data.</text>
</comment>
<keyword evidence="2" id="KW-1185">Reference proteome</keyword>
<evidence type="ECO:0000313" key="2">
    <source>
        <dbReference type="Proteomes" id="UP000320160"/>
    </source>
</evidence>
<protein>
    <submittedName>
        <fullName evidence="1">Uncharacterized protein</fullName>
    </submittedName>
</protein>
<gene>
    <name evidence="1" type="ORF">FOM92_06765</name>
</gene>